<organism evidence="1 2">
    <name type="scientific">Borreliella garinii PBr</name>
    <dbReference type="NCBI Taxonomy" id="498743"/>
    <lineage>
        <taxon>Bacteria</taxon>
        <taxon>Pseudomonadati</taxon>
        <taxon>Spirochaetota</taxon>
        <taxon>Spirochaetia</taxon>
        <taxon>Spirochaetales</taxon>
        <taxon>Borreliaceae</taxon>
        <taxon>Borreliella</taxon>
    </lineage>
</organism>
<evidence type="ECO:0000313" key="2">
    <source>
        <dbReference type="Proteomes" id="UP000006103"/>
    </source>
</evidence>
<reference evidence="1" key="1">
    <citation type="submission" date="2008-12" db="EMBL/GenBank/DDBJ databases">
        <authorList>
            <person name="Fraser-Liggett C.M."/>
            <person name="Mongodin E.F."/>
            <person name="Casjens B."/>
            <person name="Dunn J."/>
            <person name="Luft B."/>
            <person name="Qiu W."/>
            <person name="Schutzer S."/>
            <person name="Sebastian Y."/>
        </authorList>
    </citation>
    <scope>NUCLEOTIDE SEQUENCE [LARGE SCALE GENOMIC DNA]</scope>
    <source>
        <strain evidence="1">PBr</strain>
        <plasmid evidence="1">PBr_lp25</plasmid>
    </source>
</reference>
<dbReference type="AlphaFoldDB" id="B8F0L6"/>
<gene>
    <name evidence="1" type="ORF">BGAPBR_E0036</name>
</gene>
<keyword evidence="2" id="KW-1185">Reference proteome</keyword>
<sequence length="40" mass="4665">MSLLRDQILISIFMIYSLVRLANNPEISLIKDELSIKILF</sequence>
<accession>B8F0L6</accession>
<geneLocation type="plasmid" evidence="1 2">
    <name>PBr_lp25</name>
</geneLocation>
<dbReference type="Proteomes" id="UP000006103">
    <property type="component" value="Plasmid PBr_lp25"/>
</dbReference>
<protein>
    <submittedName>
        <fullName evidence="1">Uncharacterized protein</fullName>
    </submittedName>
</protein>
<keyword evidence="1" id="KW-0614">Plasmid</keyword>
<dbReference type="EMBL" id="CP001301">
    <property type="protein sequence ID" value="ACL34447.1"/>
    <property type="molecule type" value="Genomic_DNA"/>
</dbReference>
<evidence type="ECO:0000313" key="1">
    <source>
        <dbReference type="EMBL" id="ACL34447.1"/>
    </source>
</evidence>
<proteinExistence type="predicted"/>
<name>B8F0L6_BORGR</name>